<accession>A0A511DVH8</accession>
<evidence type="ECO:0000313" key="3">
    <source>
        <dbReference type="Proteomes" id="UP000321685"/>
    </source>
</evidence>
<gene>
    <name evidence="2" type="ORF">PSU4_60620</name>
</gene>
<sequence length="373" mass="40087">MLSRLAQARAERGWKKARLLHELRAAAARRNETLPKDESLGRTVAAWENQGRAVGDFYRELLCEVYGQSAADLGIAETPAPAPQPQIDCTATATIPQFSKLDSGLVGLLRGQTQSIRLLDRRLGGQSIFEQARAHVDNVERLVRYALPGGHRDAAAAELSQAAALAGWQALDLGNLGEAWRLHEIATAAARESGDGAGLAYARAQQAYVLLDSDRSADAHSLIIAARERLDGPVPNSLVAWLHAAEGEALAALGDRDAAFRALDAADAELPDHADDALPYLMLDAGHLARWRGHCLARLGETSAIDDLDNALDAMGEGNYGRAEVSLRVDLALAHKARGDRTESHLHAQRAADLAGRTGSARQRRRIDELLSA</sequence>
<dbReference type="AlphaFoldDB" id="A0A511DVH8"/>
<dbReference type="SUPFAM" id="SSF48452">
    <property type="entry name" value="TPR-like"/>
    <property type="match status" value="1"/>
</dbReference>
<feature type="region of interest" description="Disordered" evidence="1">
    <location>
        <begin position="340"/>
        <end position="360"/>
    </location>
</feature>
<protein>
    <recommendedName>
        <fullName evidence="4">HTH cro/C1-type domain-containing protein</fullName>
    </recommendedName>
</protein>
<organism evidence="2 3">
    <name type="scientific">Pseudonocardia sulfidoxydans NBRC 16205</name>
    <dbReference type="NCBI Taxonomy" id="1223511"/>
    <lineage>
        <taxon>Bacteria</taxon>
        <taxon>Bacillati</taxon>
        <taxon>Actinomycetota</taxon>
        <taxon>Actinomycetes</taxon>
        <taxon>Pseudonocardiales</taxon>
        <taxon>Pseudonocardiaceae</taxon>
        <taxon>Pseudonocardia</taxon>
    </lineage>
</organism>
<reference evidence="2 3" key="1">
    <citation type="submission" date="2019-07" db="EMBL/GenBank/DDBJ databases">
        <title>Whole genome shotgun sequence of Pseudonocardia sulfidoxydans NBRC 16205.</title>
        <authorList>
            <person name="Hosoyama A."/>
            <person name="Uohara A."/>
            <person name="Ohji S."/>
            <person name="Ichikawa N."/>
        </authorList>
    </citation>
    <scope>NUCLEOTIDE SEQUENCE [LARGE SCALE GENOMIC DNA]</scope>
    <source>
        <strain evidence="2 3">NBRC 16205</strain>
    </source>
</reference>
<evidence type="ECO:0000256" key="1">
    <source>
        <dbReference type="SAM" id="MobiDB-lite"/>
    </source>
</evidence>
<keyword evidence="3" id="KW-1185">Reference proteome</keyword>
<dbReference type="InterPro" id="IPR011990">
    <property type="entry name" value="TPR-like_helical_dom_sf"/>
</dbReference>
<proteinExistence type="predicted"/>
<name>A0A511DVH8_9PSEU</name>
<dbReference type="Proteomes" id="UP000321685">
    <property type="component" value="Unassembled WGS sequence"/>
</dbReference>
<dbReference type="EMBL" id="BJVJ01000150">
    <property type="protein sequence ID" value="GEL27108.1"/>
    <property type="molecule type" value="Genomic_DNA"/>
</dbReference>
<evidence type="ECO:0000313" key="2">
    <source>
        <dbReference type="EMBL" id="GEL27108.1"/>
    </source>
</evidence>
<evidence type="ECO:0008006" key="4">
    <source>
        <dbReference type="Google" id="ProtNLM"/>
    </source>
</evidence>
<comment type="caution">
    <text evidence="2">The sequence shown here is derived from an EMBL/GenBank/DDBJ whole genome shotgun (WGS) entry which is preliminary data.</text>
</comment>